<evidence type="ECO:0000313" key="6">
    <source>
        <dbReference type="Proteomes" id="UP001062263"/>
    </source>
</evidence>
<protein>
    <submittedName>
        <fullName evidence="5">Transcriptional regulator</fullName>
    </submittedName>
</protein>
<sequence>MVLDDVQRAFVEQWGEMGARWGVSRSVAAVHAFLYLSEEALSADDLCEALSMARSNVSTALKELEGWELVFRESRMGDRKSYYRVQADVWEMARAIMKERKKREAEGALRTVGECLEKARKARNEFQEGRLEAMQEILQLGCSFADKAASCPPSLIKKALKMGGKVLDWVARK</sequence>
<dbReference type="PANTHER" id="PTHR38465">
    <property type="entry name" value="HTH-TYPE TRANSCRIPTIONAL REGULATOR MJ1563-RELATED"/>
    <property type="match status" value="1"/>
</dbReference>
<evidence type="ECO:0000259" key="4">
    <source>
        <dbReference type="Pfam" id="PF12802"/>
    </source>
</evidence>
<dbReference type="Proteomes" id="UP001062263">
    <property type="component" value="Chromosome"/>
</dbReference>
<accession>A0ABM7ZDV4</accession>
<dbReference type="InterPro" id="IPR000835">
    <property type="entry name" value="HTH_MarR-typ"/>
</dbReference>
<dbReference type="InterPro" id="IPR036390">
    <property type="entry name" value="WH_DNA-bd_sf"/>
</dbReference>
<proteinExistence type="predicted"/>
<feature type="domain" description="HTH marR-type" evidence="4">
    <location>
        <begin position="22"/>
        <end position="80"/>
    </location>
</feature>
<keyword evidence="3" id="KW-0804">Transcription</keyword>
<evidence type="ECO:0000256" key="3">
    <source>
        <dbReference type="ARBA" id="ARBA00023163"/>
    </source>
</evidence>
<reference evidence="5" key="1">
    <citation type="submission" date="2022-06" db="EMBL/GenBank/DDBJ databases">
        <title>Akkermansia biwalacus sp. nov., an anaerobic mucin-degrading bacterium isolated from human intestine.</title>
        <authorList>
            <person name="Kobayashi Y."/>
            <person name="Inoue S."/>
            <person name="Kawahara T."/>
            <person name="Kohda N."/>
        </authorList>
    </citation>
    <scope>NUCLEOTIDE SEQUENCE</scope>
    <source>
        <strain evidence="5">WON2089</strain>
    </source>
</reference>
<keyword evidence="1" id="KW-0805">Transcription regulation</keyword>
<evidence type="ECO:0000256" key="1">
    <source>
        <dbReference type="ARBA" id="ARBA00023015"/>
    </source>
</evidence>
<dbReference type="InterPro" id="IPR036388">
    <property type="entry name" value="WH-like_DNA-bd_sf"/>
</dbReference>
<keyword evidence="2" id="KW-0238">DNA-binding</keyword>
<dbReference type="Gene3D" id="1.10.10.10">
    <property type="entry name" value="Winged helix-like DNA-binding domain superfamily/Winged helix DNA-binding domain"/>
    <property type="match status" value="1"/>
</dbReference>
<dbReference type="PANTHER" id="PTHR38465:SF1">
    <property type="entry name" value="HTH-TYPE TRANSCRIPTIONAL REGULATOR MJ1563-RELATED"/>
    <property type="match status" value="1"/>
</dbReference>
<keyword evidence="6" id="KW-1185">Reference proteome</keyword>
<dbReference type="EMBL" id="AP025943">
    <property type="protein sequence ID" value="BDL42826.1"/>
    <property type="molecule type" value="Genomic_DNA"/>
</dbReference>
<dbReference type="SUPFAM" id="SSF46785">
    <property type="entry name" value="Winged helix' DNA-binding domain"/>
    <property type="match status" value="1"/>
</dbReference>
<dbReference type="Pfam" id="PF12802">
    <property type="entry name" value="MarR_2"/>
    <property type="match status" value="1"/>
</dbReference>
<dbReference type="InterPro" id="IPR052362">
    <property type="entry name" value="HTH-GbsR_regulator"/>
</dbReference>
<evidence type="ECO:0000256" key="2">
    <source>
        <dbReference type="ARBA" id="ARBA00023125"/>
    </source>
</evidence>
<name>A0ABM7ZDV4_9BACT</name>
<gene>
    <name evidence="5" type="ORF">Abiwalacus_04000</name>
</gene>
<evidence type="ECO:0000313" key="5">
    <source>
        <dbReference type="EMBL" id="BDL42826.1"/>
    </source>
</evidence>
<dbReference type="RefSeq" id="WP_215436419.1">
    <property type="nucleotide sequence ID" value="NZ_AP025943.1"/>
</dbReference>
<organism evidence="5 6">
    <name type="scientific">Akkermansia biwaensis</name>
    <dbReference type="NCBI Taxonomy" id="2946555"/>
    <lineage>
        <taxon>Bacteria</taxon>
        <taxon>Pseudomonadati</taxon>
        <taxon>Verrucomicrobiota</taxon>
        <taxon>Verrucomicrobiia</taxon>
        <taxon>Verrucomicrobiales</taxon>
        <taxon>Akkermansiaceae</taxon>
        <taxon>Akkermansia</taxon>
    </lineage>
</organism>